<dbReference type="InterPro" id="IPR050309">
    <property type="entry name" value="Type-B_Carboxylest/Lipase"/>
</dbReference>
<dbReference type="GO" id="GO:0016787">
    <property type="term" value="F:hydrolase activity"/>
    <property type="evidence" value="ECO:0007669"/>
    <property type="project" value="UniProtKB-KW"/>
</dbReference>
<dbReference type="InterPro" id="IPR019826">
    <property type="entry name" value="Carboxylesterase_B_AS"/>
</dbReference>
<feature type="region of interest" description="Disordered" evidence="4">
    <location>
        <begin position="1"/>
        <end position="27"/>
    </location>
</feature>
<dbReference type="Pfam" id="PF00135">
    <property type="entry name" value="COesterase"/>
    <property type="match status" value="1"/>
</dbReference>
<organism evidence="6 7">
    <name type="scientific">Amycolatopsis pithecellobii</name>
    <dbReference type="NCBI Taxonomy" id="664692"/>
    <lineage>
        <taxon>Bacteria</taxon>
        <taxon>Bacillati</taxon>
        <taxon>Actinomycetota</taxon>
        <taxon>Actinomycetes</taxon>
        <taxon>Pseudonocardiales</taxon>
        <taxon>Pseudonocardiaceae</taxon>
        <taxon>Amycolatopsis</taxon>
    </lineage>
</organism>
<accession>A0A6N7YN74</accession>
<keyword evidence="7" id="KW-1185">Reference proteome</keyword>
<feature type="domain" description="Carboxylesterase type B" evidence="5">
    <location>
        <begin position="25"/>
        <end position="478"/>
    </location>
</feature>
<dbReference type="Proteomes" id="UP000440096">
    <property type="component" value="Unassembled WGS sequence"/>
</dbReference>
<dbReference type="Gene3D" id="3.40.50.1820">
    <property type="entry name" value="alpha/beta hydrolase"/>
    <property type="match status" value="1"/>
</dbReference>
<proteinExistence type="inferred from homology"/>
<evidence type="ECO:0000313" key="6">
    <source>
        <dbReference type="EMBL" id="MTD53318.1"/>
    </source>
</evidence>
<protein>
    <recommendedName>
        <fullName evidence="3">Carboxylic ester hydrolase</fullName>
        <ecNumber evidence="3">3.1.1.-</ecNumber>
    </recommendedName>
</protein>
<dbReference type="InterPro" id="IPR002018">
    <property type="entry name" value="CarbesteraseB"/>
</dbReference>
<dbReference type="EC" id="3.1.1.-" evidence="3"/>
<evidence type="ECO:0000259" key="5">
    <source>
        <dbReference type="Pfam" id="PF00135"/>
    </source>
</evidence>
<dbReference type="OrthoDB" id="4308422at2"/>
<evidence type="ECO:0000256" key="4">
    <source>
        <dbReference type="SAM" id="MobiDB-lite"/>
    </source>
</evidence>
<dbReference type="InterPro" id="IPR029058">
    <property type="entry name" value="AB_hydrolase_fold"/>
</dbReference>
<dbReference type="PANTHER" id="PTHR11559">
    <property type="entry name" value="CARBOXYLESTERASE"/>
    <property type="match status" value="1"/>
</dbReference>
<dbReference type="SUPFAM" id="SSF53474">
    <property type="entry name" value="alpha/beta-Hydrolases"/>
    <property type="match status" value="1"/>
</dbReference>
<evidence type="ECO:0000313" key="7">
    <source>
        <dbReference type="Proteomes" id="UP000440096"/>
    </source>
</evidence>
<comment type="caution">
    <text evidence="6">The sequence shown here is derived from an EMBL/GenBank/DDBJ whole genome shotgun (WGS) entry which is preliminary data.</text>
</comment>
<dbReference type="PROSITE" id="PS00122">
    <property type="entry name" value="CARBOXYLESTERASE_B_1"/>
    <property type="match status" value="1"/>
</dbReference>
<dbReference type="EMBL" id="WMBA01000005">
    <property type="protein sequence ID" value="MTD53318.1"/>
    <property type="molecule type" value="Genomic_DNA"/>
</dbReference>
<dbReference type="AlphaFoldDB" id="A0A6N7YN74"/>
<comment type="similarity">
    <text evidence="1 3">Belongs to the type-B carboxylesterase/lipase family.</text>
</comment>
<gene>
    <name evidence="6" type="ORF">GKO32_04890</name>
</gene>
<reference evidence="6 7" key="1">
    <citation type="submission" date="2019-11" db="EMBL/GenBank/DDBJ databases">
        <title>Draft genome of Amycolatopsis RM579.</title>
        <authorList>
            <person name="Duangmal K."/>
            <person name="Mingma R."/>
        </authorList>
    </citation>
    <scope>NUCLEOTIDE SEQUENCE [LARGE SCALE GENOMIC DNA]</scope>
    <source>
        <strain evidence="6 7">RM579</strain>
    </source>
</reference>
<keyword evidence="2 3" id="KW-0378">Hydrolase</keyword>
<name>A0A6N7YN74_9PSEU</name>
<evidence type="ECO:0000256" key="3">
    <source>
        <dbReference type="RuleBase" id="RU361235"/>
    </source>
</evidence>
<sequence length="515" mass="54989">MGRLGKADGSHFSPPRTAGSGRVSRVRTESGVVEGIESDGLHLFRNIPFAAPPFGRHRFRPPVPPAPWAGVRDATRPGPGAPQPPGQGLFGSVYAPPGTGEDCLTLEVCTPDPGAANLPVMVHIHGGAYVYGAGSAAGYRGNNFARHGIVHVGINYRLGIDGFLYLGEGTDNLGLRDQTAALEWVRRNIAAFGGDPGQVTIFGQSGGAVSVLNHLAMPASRGLFTRAIAQSGNPAATVEPVEAMRIMRQVARRLRVPATVEGMRDVPIGRTVAATEAALARFGRGLAVGDRRVLLLSPFRTVHGAESLPVPAGRLAGTGAAEVPLLTGTVRNEAVDLVTMIASTAWLAPLIRRGLRSAIGVDRTLRDAYRAGPRRITDASALVEAAWSDWGFRIPTLRFAAARSAPTWVYEFHWQSPTRPPMLGASHGLDLCFVRDDVELVATAGEEGRELLGTQQPRGLAETMHKAWVRFATTGDPGWPRYATPDRATMVFDTSSRVVPDAAGMERRGWDKRKL</sequence>
<evidence type="ECO:0000256" key="1">
    <source>
        <dbReference type="ARBA" id="ARBA00005964"/>
    </source>
</evidence>
<evidence type="ECO:0000256" key="2">
    <source>
        <dbReference type="ARBA" id="ARBA00022801"/>
    </source>
</evidence>